<dbReference type="RefSeq" id="WP_180153552.1">
    <property type="nucleotide sequence ID" value="NZ_JACCEM010000002.1"/>
</dbReference>
<dbReference type="InterPro" id="IPR002371">
    <property type="entry name" value="FlgK"/>
</dbReference>
<dbReference type="GO" id="GO:0005576">
    <property type="term" value="C:extracellular region"/>
    <property type="evidence" value="ECO:0007669"/>
    <property type="project" value="UniProtKB-SubCell"/>
</dbReference>
<keyword evidence="11" id="KW-1185">Reference proteome</keyword>
<dbReference type="AlphaFoldDB" id="A0A853FVS9"/>
<reference evidence="10 11" key="1">
    <citation type="submission" date="2020-07" db="EMBL/GenBank/DDBJ databases">
        <title>Taxonomic revisions and descriptions of new bacterial species based on genomic comparisons in the high-G+C-content subgroup of the family Alcaligenaceae.</title>
        <authorList>
            <person name="Szabo A."/>
            <person name="Felfoldi T."/>
        </authorList>
    </citation>
    <scope>NUCLEOTIDE SEQUENCE [LARGE SCALE GENOMIC DNA]</scope>
    <source>
        <strain evidence="10 11">LMG 24012</strain>
    </source>
</reference>
<feature type="domain" description="Flagellar basal-body/hook protein C-terminal" evidence="8">
    <location>
        <begin position="527"/>
        <end position="566"/>
    </location>
</feature>
<evidence type="ECO:0000256" key="1">
    <source>
        <dbReference type="ARBA" id="ARBA00004365"/>
    </source>
</evidence>
<evidence type="ECO:0000313" key="11">
    <source>
        <dbReference type="Proteomes" id="UP000559809"/>
    </source>
</evidence>
<feature type="domain" description="Flagellar hook-associated protein FlgK helical" evidence="9">
    <location>
        <begin position="93"/>
        <end position="331"/>
    </location>
</feature>
<keyword evidence="10" id="KW-0969">Cilium</keyword>
<evidence type="ECO:0000259" key="8">
    <source>
        <dbReference type="Pfam" id="PF06429"/>
    </source>
</evidence>
<dbReference type="Proteomes" id="UP000559809">
    <property type="component" value="Unassembled WGS sequence"/>
</dbReference>
<dbReference type="SUPFAM" id="SSF64518">
    <property type="entry name" value="Phase 1 flagellin"/>
    <property type="match status" value="1"/>
</dbReference>
<evidence type="ECO:0000256" key="3">
    <source>
        <dbReference type="ARBA" id="ARBA00009677"/>
    </source>
</evidence>
<dbReference type="GO" id="GO:0009424">
    <property type="term" value="C:bacterial-type flagellum hook"/>
    <property type="evidence" value="ECO:0007669"/>
    <property type="project" value="UniProtKB-UniRule"/>
</dbReference>
<dbReference type="InterPro" id="IPR010930">
    <property type="entry name" value="Flg_bb/hook_C_dom"/>
</dbReference>
<dbReference type="InterPro" id="IPR053927">
    <property type="entry name" value="FlgK_helical"/>
</dbReference>
<dbReference type="GO" id="GO:0044780">
    <property type="term" value="P:bacterial-type flagellum assembly"/>
    <property type="evidence" value="ECO:0007669"/>
    <property type="project" value="InterPro"/>
</dbReference>
<evidence type="ECO:0000256" key="4">
    <source>
        <dbReference type="ARBA" id="ARBA00016244"/>
    </source>
</evidence>
<keyword evidence="10" id="KW-0966">Cell projection</keyword>
<comment type="caution">
    <text evidence="10">The sequence shown here is derived from an EMBL/GenBank/DDBJ whole genome shotgun (WGS) entry which is preliminary data.</text>
</comment>
<organism evidence="10 11">
    <name type="scientific">Parapusillimonas granuli</name>
    <dbReference type="NCBI Taxonomy" id="380911"/>
    <lineage>
        <taxon>Bacteria</taxon>
        <taxon>Pseudomonadati</taxon>
        <taxon>Pseudomonadota</taxon>
        <taxon>Betaproteobacteria</taxon>
        <taxon>Burkholderiales</taxon>
        <taxon>Alcaligenaceae</taxon>
        <taxon>Parapusillimonas</taxon>
    </lineage>
</organism>
<evidence type="ECO:0000256" key="5">
    <source>
        <dbReference type="ARBA" id="ARBA00022525"/>
    </source>
</evidence>
<dbReference type="PANTHER" id="PTHR30033:SF1">
    <property type="entry name" value="FLAGELLAR HOOK-ASSOCIATED PROTEIN 1"/>
    <property type="match status" value="1"/>
</dbReference>
<sequence length="568" mass="59681">MNLANLGLTALNAAQNRLQTAGHNLNNATTDGYNRQSVLVQTAGAKATGAGYIGRGVQAVTVQRSYDGFLYKQLVDAQSKGASITSYGNEIVQINNLFADRSVGITPALQKFFDGIQAVASEPADSAARQELLGRAASLVGQINDANQFLNDQRGNINTQITTVVEQINSYVERIRDLNTRITTARASATGAHEPNDLLDQRDQLLSELNQLVGVKSFEQDGKVNLSIGNGQILLGGDTVYPLRAQPSADDPQRTVLAYTIKDNTGNVIGVELDESRIKGGTLAGLISYRQEALDAVQNNLGRLAMGLAVAVNEAHAQGVDLGNIAGGHFFTDFTAAGSIKAVPGSHNSAGAPSITVDLTDVDALTAEDYRISVKRDETTGAPLGYEITSIPSGAVTPGPALADTYPATVSLGGMEITFSAAPAPANVGDSWLIRPTRAAGADLSLEINDPANIAAAAPNTGNANGDNALAMAKLQTQKTLGNGSMSFNEAFSQIVNKVGVLTQQNGTEAKATASLIQQNYAAQQAVSGVNLNEEYVQLMQFQEQFRAASKLIDVSSSLFDTLLSLRT</sequence>
<evidence type="ECO:0000256" key="7">
    <source>
        <dbReference type="RuleBase" id="RU362065"/>
    </source>
</evidence>
<dbReference type="PRINTS" id="PR01005">
    <property type="entry name" value="FLGHOOKAP1"/>
</dbReference>
<dbReference type="GO" id="GO:0005198">
    <property type="term" value="F:structural molecule activity"/>
    <property type="evidence" value="ECO:0007669"/>
    <property type="project" value="UniProtKB-UniRule"/>
</dbReference>
<dbReference type="Pfam" id="PF22638">
    <property type="entry name" value="FlgK_D1"/>
    <property type="match status" value="1"/>
</dbReference>
<proteinExistence type="inferred from homology"/>
<evidence type="ECO:0000259" key="9">
    <source>
        <dbReference type="Pfam" id="PF22638"/>
    </source>
</evidence>
<accession>A0A853FVS9</accession>
<dbReference type="EMBL" id="JACCEM010000002">
    <property type="protein sequence ID" value="NYT48229.1"/>
    <property type="molecule type" value="Genomic_DNA"/>
</dbReference>
<gene>
    <name evidence="7 10" type="primary">flgK</name>
    <name evidence="10" type="ORF">H0A72_02790</name>
</gene>
<keyword evidence="10" id="KW-0282">Flagellum</keyword>
<comment type="subcellular location">
    <subcellularLocation>
        <location evidence="1 7">Bacterial flagellum</location>
    </subcellularLocation>
    <subcellularLocation>
        <location evidence="2 7">Secreted</location>
    </subcellularLocation>
</comment>
<evidence type="ECO:0000256" key="6">
    <source>
        <dbReference type="ARBA" id="ARBA00023143"/>
    </source>
</evidence>
<dbReference type="PANTHER" id="PTHR30033">
    <property type="entry name" value="FLAGELLAR HOOK-ASSOCIATED PROTEIN 1"/>
    <property type="match status" value="1"/>
</dbReference>
<evidence type="ECO:0000313" key="10">
    <source>
        <dbReference type="EMBL" id="NYT48229.1"/>
    </source>
</evidence>
<dbReference type="NCBIfam" id="TIGR02492">
    <property type="entry name" value="flgK_ends"/>
    <property type="match status" value="1"/>
</dbReference>
<keyword evidence="6 7" id="KW-0975">Bacterial flagellum</keyword>
<evidence type="ECO:0000256" key="2">
    <source>
        <dbReference type="ARBA" id="ARBA00004613"/>
    </source>
</evidence>
<name>A0A853FVS9_9BURK</name>
<protein>
    <recommendedName>
        <fullName evidence="4 7">Flagellar hook-associated protein 1</fullName>
        <shortName evidence="7">HAP1</shortName>
    </recommendedName>
</protein>
<keyword evidence="5 7" id="KW-0964">Secreted</keyword>
<dbReference type="Pfam" id="PF06429">
    <property type="entry name" value="Flg_bbr_C"/>
    <property type="match status" value="1"/>
</dbReference>
<comment type="similarity">
    <text evidence="3 7">Belongs to the flagella basal body rod proteins family.</text>
</comment>